<name>A0A6J6L758_9ZZZZ</name>
<proteinExistence type="predicted"/>
<gene>
    <name evidence="1" type="ORF">UFOPK2254_00546</name>
    <name evidence="2" type="ORF">UFOPK4401_00985</name>
</gene>
<evidence type="ECO:0000313" key="2">
    <source>
        <dbReference type="EMBL" id="CAB5076549.1"/>
    </source>
</evidence>
<evidence type="ECO:0000313" key="1">
    <source>
        <dbReference type="EMBL" id="CAB4657810.1"/>
    </source>
</evidence>
<dbReference type="AlphaFoldDB" id="A0A6J6L758"/>
<dbReference type="EMBL" id="CAFBRB010000111">
    <property type="protein sequence ID" value="CAB5076549.1"/>
    <property type="molecule type" value="Genomic_DNA"/>
</dbReference>
<accession>A0A6J6L758</accession>
<organism evidence="1">
    <name type="scientific">freshwater metagenome</name>
    <dbReference type="NCBI Taxonomy" id="449393"/>
    <lineage>
        <taxon>unclassified sequences</taxon>
        <taxon>metagenomes</taxon>
        <taxon>ecological metagenomes</taxon>
    </lineage>
</organism>
<dbReference type="EMBL" id="CAEZWO010000040">
    <property type="protein sequence ID" value="CAB4657810.1"/>
    <property type="molecule type" value="Genomic_DNA"/>
</dbReference>
<protein>
    <submittedName>
        <fullName evidence="1">Unannotated protein</fullName>
    </submittedName>
</protein>
<reference evidence="1" key="1">
    <citation type="submission" date="2020-05" db="EMBL/GenBank/DDBJ databases">
        <authorList>
            <person name="Chiriac C."/>
            <person name="Salcher M."/>
            <person name="Ghai R."/>
            <person name="Kavagutti S V."/>
        </authorList>
    </citation>
    <scope>NUCLEOTIDE SEQUENCE</scope>
</reference>
<sequence length="148" mass="16598">MLSIVTETSARPSGARPLVPAKITSSILPPRSDFAPCSPITQLRASTTFDFPEPLGPTTQVMPGSRRSVVDEAKDLKPFSVMLFKYTGQTYPSDMLFNSWWAGSKSHMRDGQPAVRLPACFSHLLRRLPHPQPWQLRQNSYRDLARSQ</sequence>